<name>F2BEL5_9NEIS</name>
<accession>F2BEL5</accession>
<organism evidence="1 2">
    <name type="scientific">Neisseria bacilliformis ATCC BAA-1200</name>
    <dbReference type="NCBI Taxonomy" id="888742"/>
    <lineage>
        <taxon>Bacteria</taxon>
        <taxon>Pseudomonadati</taxon>
        <taxon>Pseudomonadota</taxon>
        <taxon>Betaproteobacteria</taxon>
        <taxon>Neisseriales</taxon>
        <taxon>Neisseriaceae</taxon>
        <taxon>Neisseria</taxon>
    </lineage>
</organism>
<gene>
    <name evidence="1" type="ORF">HMPREF9123_2171</name>
</gene>
<sequence>MHRIRTFPKNSETACVAYATYPTQWQRPSEKTTFQTACFPYGHAEPVVGCVAPRRRTRSLPHNASVLFSKNQTACVACAHALPETTEAV</sequence>
<dbReference type="EMBL" id="AFAY01000046">
    <property type="protein sequence ID" value="EGF09920.1"/>
    <property type="molecule type" value="Genomic_DNA"/>
</dbReference>
<keyword evidence="2" id="KW-1185">Reference proteome</keyword>
<dbReference type="HOGENOM" id="CLU_2451550_0_0_4"/>
<comment type="caution">
    <text evidence="1">The sequence shown here is derived from an EMBL/GenBank/DDBJ whole genome shotgun (WGS) entry which is preliminary data.</text>
</comment>
<reference evidence="1 2" key="1">
    <citation type="submission" date="2011-02" db="EMBL/GenBank/DDBJ databases">
        <authorList>
            <person name="Muzny D."/>
            <person name="Qin X."/>
            <person name="Deng J."/>
            <person name="Jiang H."/>
            <person name="Liu Y."/>
            <person name="Qu J."/>
            <person name="Song X.-Z."/>
            <person name="Zhang L."/>
            <person name="Thornton R."/>
            <person name="Coyle M."/>
            <person name="Francisco L."/>
            <person name="Jackson L."/>
            <person name="Javaid M."/>
            <person name="Korchina V."/>
            <person name="Kovar C."/>
            <person name="Mata R."/>
            <person name="Mathew T."/>
            <person name="Ngo R."/>
            <person name="Nguyen L."/>
            <person name="Nguyen N."/>
            <person name="Okwuonu G."/>
            <person name="Ongeri F."/>
            <person name="Pham C."/>
            <person name="Simmons D."/>
            <person name="Wilczek-Boney K."/>
            <person name="Hale W."/>
            <person name="Jakkamsetti A."/>
            <person name="Pham P."/>
            <person name="Ruth R."/>
            <person name="San Lucas F."/>
            <person name="Warren J."/>
            <person name="Zhang J."/>
            <person name="Zhao Z."/>
            <person name="Zhou C."/>
            <person name="Zhu D."/>
            <person name="Lee S."/>
            <person name="Bess C."/>
            <person name="Blankenburg K."/>
            <person name="Forbes L."/>
            <person name="Fu Q."/>
            <person name="Gubbala S."/>
            <person name="Hirani K."/>
            <person name="Jayaseelan J.C."/>
            <person name="Lara F."/>
            <person name="Munidasa M."/>
            <person name="Palculict T."/>
            <person name="Patil S."/>
            <person name="Pu L.-L."/>
            <person name="Saada N."/>
            <person name="Tang L."/>
            <person name="Weissenberger G."/>
            <person name="Zhu Y."/>
            <person name="Hemphill L."/>
            <person name="Shang Y."/>
            <person name="Youmans B."/>
            <person name="Ayvaz T."/>
            <person name="Ross M."/>
            <person name="Santibanez J."/>
            <person name="Aqrawi P."/>
            <person name="Gross S."/>
            <person name="Joshi V."/>
            <person name="Fowler G."/>
            <person name="Nazareth L."/>
            <person name="Reid J."/>
            <person name="Worley K."/>
            <person name="Petrosino J."/>
            <person name="Highlander S."/>
            <person name="Gibbs R."/>
        </authorList>
    </citation>
    <scope>NUCLEOTIDE SEQUENCE [LARGE SCALE GENOMIC DNA]</scope>
    <source>
        <strain evidence="1 2">ATCC BAA-1200</strain>
    </source>
</reference>
<evidence type="ECO:0000313" key="1">
    <source>
        <dbReference type="EMBL" id="EGF09920.1"/>
    </source>
</evidence>
<dbReference type="AlphaFoldDB" id="F2BEL5"/>
<dbReference type="Proteomes" id="UP000004105">
    <property type="component" value="Unassembled WGS sequence"/>
</dbReference>
<evidence type="ECO:0000313" key="2">
    <source>
        <dbReference type="Proteomes" id="UP000004105"/>
    </source>
</evidence>
<proteinExistence type="predicted"/>
<protein>
    <submittedName>
        <fullName evidence="1">Uncharacterized protein</fullName>
    </submittedName>
</protein>